<feature type="domain" description="Asparagine synthetase" evidence="1">
    <location>
        <begin position="21"/>
        <end position="252"/>
    </location>
</feature>
<protein>
    <recommendedName>
        <fullName evidence="1">Asparagine synthetase domain-containing protein</fullName>
    </recommendedName>
</protein>
<dbReference type="GO" id="GO:0004066">
    <property type="term" value="F:asparagine synthase (glutamine-hydrolyzing) activity"/>
    <property type="evidence" value="ECO:0007669"/>
    <property type="project" value="InterPro"/>
</dbReference>
<organism evidence="2">
    <name type="scientific">marine sediment metagenome</name>
    <dbReference type="NCBI Taxonomy" id="412755"/>
    <lineage>
        <taxon>unclassified sequences</taxon>
        <taxon>metagenomes</taxon>
        <taxon>ecological metagenomes</taxon>
    </lineage>
</organism>
<dbReference type="InterPro" id="IPR014729">
    <property type="entry name" value="Rossmann-like_a/b/a_fold"/>
</dbReference>
<dbReference type="Gene3D" id="3.40.50.620">
    <property type="entry name" value="HUPs"/>
    <property type="match status" value="1"/>
</dbReference>
<dbReference type="AlphaFoldDB" id="X1CN74"/>
<evidence type="ECO:0000259" key="1">
    <source>
        <dbReference type="Pfam" id="PF00733"/>
    </source>
</evidence>
<dbReference type="SUPFAM" id="SSF52402">
    <property type="entry name" value="Adenine nucleotide alpha hydrolases-like"/>
    <property type="match status" value="1"/>
</dbReference>
<name>X1CN74_9ZZZZ</name>
<dbReference type="EMBL" id="BART01023594">
    <property type="protein sequence ID" value="GAG94402.1"/>
    <property type="molecule type" value="Genomic_DNA"/>
</dbReference>
<accession>X1CN74</accession>
<gene>
    <name evidence="2" type="ORF">S01H4_42876</name>
</gene>
<dbReference type="GO" id="GO:0006529">
    <property type="term" value="P:asparagine biosynthetic process"/>
    <property type="evidence" value="ECO:0007669"/>
    <property type="project" value="InterPro"/>
</dbReference>
<sequence>MLRMEGLDGSTVRPDELSSFAADFEDFMEQSDDLMDNRIHNVPLTMYIAARRRGVKIMLDGIPGDNVVSQGMGYIAFLMRAGKWRTAVSEAVGISRIYDPYRPLWETLYKSARAAFAPAWGRWLWRNIHPRNKPSEAIKDSIIDPGFAQRVDVLGRLETRRRNTHPTPPTTIREAQFDSLNAPYITAALERYDRVAAIYSIETRHPFMDRRLVEFCLALPWTKKVHRGFSKVVLREVTAGLIPEEVRSTPYCQHIGRFFSHAWFTLRQEYIEDTVNNHLRPEYV</sequence>
<dbReference type="InterPro" id="IPR001962">
    <property type="entry name" value="Asn_synthase"/>
</dbReference>
<dbReference type="Pfam" id="PF00733">
    <property type="entry name" value="Asn_synthase"/>
    <property type="match status" value="1"/>
</dbReference>
<feature type="non-terminal residue" evidence="2">
    <location>
        <position position="284"/>
    </location>
</feature>
<reference evidence="2" key="1">
    <citation type="journal article" date="2014" name="Front. Microbiol.">
        <title>High frequency of phylogenetically diverse reductive dehalogenase-homologous genes in deep subseafloor sedimentary metagenomes.</title>
        <authorList>
            <person name="Kawai M."/>
            <person name="Futagami T."/>
            <person name="Toyoda A."/>
            <person name="Takaki Y."/>
            <person name="Nishi S."/>
            <person name="Hori S."/>
            <person name="Arai W."/>
            <person name="Tsubouchi T."/>
            <person name="Morono Y."/>
            <person name="Uchiyama I."/>
            <person name="Ito T."/>
            <person name="Fujiyama A."/>
            <person name="Inagaki F."/>
            <person name="Takami H."/>
        </authorList>
    </citation>
    <scope>NUCLEOTIDE SEQUENCE</scope>
    <source>
        <strain evidence="2">Expedition CK06-06</strain>
    </source>
</reference>
<dbReference type="InterPro" id="IPR051786">
    <property type="entry name" value="ASN_synthetase/amidase"/>
</dbReference>
<dbReference type="PANTHER" id="PTHR43284:SF1">
    <property type="entry name" value="ASPARAGINE SYNTHETASE"/>
    <property type="match status" value="1"/>
</dbReference>
<dbReference type="PANTHER" id="PTHR43284">
    <property type="entry name" value="ASPARAGINE SYNTHETASE (GLUTAMINE-HYDROLYZING)"/>
    <property type="match status" value="1"/>
</dbReference>
<evidence type="ECO:0000313" key="2">
    <source>
        <dbReference type="EMBL" id="GAG94402.1"/>
    </source>
</evidence>
<comment type="caution">
    <text evidence="2">The sequence shown here is derived from an EMBL/GenBank/DDBJ whole genome shotgun (WGS) entry which is preliminary data.</text>
</comment>
<proteinExistence type="predicted"/>